<dbReference type="AlphaFoldDB" id="A0A6N8FC75"/>
<protein>
    <recommendedName>
        <fullName evidence="6">Pullulanase carbohydrate-binding module 41 domain-containing protein</fullName>
    </recommendedName>
</protein>
<dbReference type="PROSITE" id="PS51257">
    <property type="entry name" value="PROKAR_LIPOPROTEIN"/>
    <property type="match status" value="1"/>
</dbReference>
<dbReference type="Gene3D" id="2.60.40.1110">
    <property type="match status" value="1"/>
</dbReference>
<feature type="chain" id="PRO_5026818234" description="Pullulanase carbohydrate-binding module 41 domain-containing protein" evidence="5">
    <location>
        <begin position="21"/>
        <end position="878"/>
    </location>
</feature>
<dbReference type="InterPro" id="IPR005323">
    <property type="entry name" value="CBM41_pullulanase"/>
</dbReference>
<dbReference type="GO" id="GO:0030246">
    <property type="term" value="F:carbohydrate binding"/>
    <property type="evidence" value="ECO:0007669"/>
    <property type="project" value="InterPro"/>
</dbReference>
<dbReference type="SUPFAM" id="SSF49452">
    <property type="entry name" value="Starch-binding domain-like"/>
    <property type="match status" value="1"/>
</dbReference>
<evidence type="ECO:0000259" key="6">
    <source>
        <dbReference type="Pfam" id="PF03714"/>
    </source>
</evidence>
<name>A0A6N8FC75_9GAMM</name>
<dbReference type="Gene3D" id="2.60.40.3620">
    <property type="match status" value="1"/>
</dbReference>
<evidence type="ECO:0000256" key="3">
    <source>
        <dbReference type="ARBA" id="ARBA00022801"/>
    </source>
</evidence>
<evidence type="ECO:0000313" key="8">
    <source>
        <dbReference type="Proteomes" id="UP000439994"/>
    </source>
</evidence>
<evidence type="ECO:0000256" key="4">
    <source>
        <dbReference type="ARBA" id="ARBA00023295"/>
    </source>
</evidence>
<gene>
    <name evidence="7" type="ORF">GNP35_07595</name>
</gene>
<dbReference type="GO" id="GO:0005975">
    <property type="term" value="P:carbohydrate metabolic process"/>
    <property type="evidence" value="ECO:0007669"/>
    <property type="project" value="InterPro"/>
</dbReference>
<evidence type="ECO:0000256" key="1">
    <source>
        <dbReference type="ARBA" id="ARBA00008061"/>
    </source>
</evidence>
<dbReference type="RefSeq" id="WP_155695540.1">
    <property type="nucleotide sequence ID" value="NZ_WOCD01000003.1"/>
</dbReference>
<comment type="similarity">
    <text evidence="1">Belongs to the glycosyl hydrolase 13 family.</text>
</comment>
<keyword evidence="8" id="KW-1185">Reference proteome</keyword>
<keyword evidence="2 5" id="KW-0732">Signal</keyword>
<evidence type="ECO:0000313" key="7">
    <source>
        <dbReference type="EMBL" id="MUH72352.1"/>
    </source>
</evidence>
<feature type="domain" description="Pullulanase carbohydrate-binding module 41" evidence="6">
    <location>
        <begin position="240"/>
        <end position="325"/>
    </location>
</feature>
<feature type="signal peptide" evidence="5">
    <location>
        <begin position="1"/>
        <end position="20"/>
    </location>
</feature>
<accession>A0A6N8FC75</accession>
<dbReference type="InterPro" id="IPR013784">
    <property type="entry name" value="Carb-bd-like_fold"/>
</dbReference>
<proteinExistence type="inferred from homology"/>
<evidence type="ECO:0000256" key="5">
    <source>
        <dbReference type="SAM" id="SignalP"/>
    </source>
</evidence>
<dbReference type="GO" id="GO:0016798">
    <property type="term" value="F:hydrolase activity, acting on glycosyl bonds"/>
    <property type="evidence" value="ECO:0007669"/>
    <property type="project" value="UniProtKB-KW"/>
</dbReference>
<keyword evidence="4" id="KW-0326">Glycosidase</keyword>
<reference evidence="7 8" key="1">
    <citation type="submission" date="2019-11" db="EMBL/GenBank/DDBJ databases">
        <title>P. haliotis isolates from Z. marina roots.</title>
        <authorList>
            <person name="Cohen M."/>
            <person name="Jospin G."/>
            <person name="Eisen J.A."/>
            <person name="Coil D.A."/>
        </authorList>
    </citation>
    <scope>NUCLEOTIDE SEQUENCE [LARGE SCALE GENOMIC DNA]</scope>
    <source>
        <strain evidence="7 8">UCD-MCMsp1aY</strain>
    </source>
</reference>
<dbReference type="EMBL" id="WOCD01000003">
    <property type="protein sequence ID" value="MUH72352.1"/>
    <property type="molecule type" value="Genomic_DNA"/>
</dbReference>
<dbReference type="Pfam" id="PF03714">
    <property type="entry name" value="PUD"/>
    <property type="match status" value="1"/>
</dbReference>
<keyword evidence="3" id="KW-0378">Hydrolase</keyword>
<dbReference type="OrthoDB" id="6196650at2"/>
<dbReference type="Proteomes" id="UP000439994">
    <property type="component" value="Unassembled WGS sequence"/>
</dbReference>
<sequence length="878" mass="94607">MNFKLKPLSLAALATATVLSGCGTEEETIQKTTVFDAESNTGLWCKSPDIVQTVDADFHPLTDAEVAALETVALSITDPDNAFSDAEKETFKSSFNAYEFDYGTYDLYQTLGLTKEEEARRVIAKEEARQFKIDQKQDIIFGDDFDTWFDAWFETVPYTDYLGNSQRLPKAALGLELALSASNNGEEACYTPPTDCPNYQMVDESGKYNCIIPEENPIEDVPALPQDVITAAATGEKAVVFFRKNGEQVGSNYENITIHSWNDTNCTAYNEETSTTAWGSGLAATDIDDNYGMYWILDLQEGHDSCGNMIVYNKSTGDKFITQNDGMVPLGKTGDVVFHNLDKISFYQEGFPANLLDGAYLANQHPFFGAAAGGKSCGWGTSLDEAGEACLGQVIENCPEGTYAVGVGQVDIASKCVAEFDPEETTFLLRGGFNGWGNPTEGTEFEKVAAGEYRKIFTYGDHPEDAVLEFPADASVEVMTEAGATLTFVQPVDEEGENVDVVLDLDNIPADTILTLADGTAITLAADNNMLMLPEGAETPEVAELMFAIPASSKLTLASGANHADFACTEDCVTAYSFKIADADWSEPASYGGVSGGDALEVGGNPKPLTAGEGVGQDIGIKMQDTSLYQFKLMGASANEMTLEVDQVPVNAFPNLLLGDSTIAMSYKGDGVYQALKQELEAGTYTVAFVDEGNDFALGADTVNTANVNDEVMLKADGGVVTVTIAETEKYDFLLDLSDTAEPSFKVQPSKPLGANVAFIRGSINGWGAPASDEIIYNEDSVSYSVIYGLEASTDAHAFKFASEDWSSVDIGYGAVTISDDADAIAITEAGGNMQIVADESTSYKFELTYDANDFELKPVLKVSKLPIFVSWWYERLG</sequence>
<organism evidence="7 8">
    <name type="scientific">Psychrosphaera haliotis</name>
    <dbReference type="NCBI Taxonomy" id="555083"/>
    <lineage>
        <taxon>Bacteria</taxon>
        <taxon>Pseudomonadati</taxon>
        <taxon>Pseudomonadota</taxon>
        <taxon>Gammaproteobacteria</taxon>
        <taxon>Alteromonadales</taxon>
        <taxon>Pseudoalteromonadaceae</taxon>
        <taxon>Psychrosphaera</taxon>
    </lineage>
</organism>
<comment type="caution">
    <text evidence="7">The sequence shown here is derived from an EMBL/GenBank/DDBJ whole genome shotgun (WGS) entry which is preliminary data.</text>
</comment>
<evidence type="ECO:0000256" key="2">
    <source>
        <dbReference type="ARBA" id="ARBA00022729"/>
    </source>
</evidence>